<name>A0A4Y2JCQ6_ARAVE</name>
<sequence length="237" mass="26779">MVREKDARSEVRNKYGEMTSSCHWFRDGGQEGFRCHEDKILSCLFRSFKARHAEEAKKNCRPCPGLQVSLNRFSSYLNRSYWYSIPSFGPEVLPPRRQKQIRTISLYVLRKRGVSPHSRRGRFPKSPSPVFETEIERKEHSQKNRGSLLADDSKRVRPGSSSGMLSFPHTCLSSPPVYRLGGSADNISPALRVAEAAHLNHVLPLLPLFCPLQGHGGVLSSRVVLSGRNGLRMRKPP</sequence>
<keyword evidence="3" id="KW-1185">Reference proteome</keyword>
<dbReference type="EMBL" id="BGPR01003399">
    <property type="protein sequence ID" value="GBM87665.1"/>
    <property type="molecule type" value="Genomic_DNA"/>
</dbReference>
<accession>A0A4Y2JCQ6</accession>
<evidence type="ECO:0000313" key="3">
    <source>
        <dbReference type="Proteomes" id="UP000499080"/>
    </source>
</evidence>
<organism evidence="2 3">
    <name type="scientific">Araneus ventricosus</name>
    <name type="common">Orbweaver spider</name>
    <name type="synonym">Epeira ventricosa</name>
    <dbReference type="NCBI Taxonomy" id="182803"/>
    <lineage>
        <taxon>Eukaryota</taxon>
        <taxon>Metazoa</taxon>
        <taxon>Ecdysozoa</taxon>
        <taxon>Arthropoda</taxon>
        <taxon>Chelicerata</taxon>
        <taxon>Arachnida</taxon>
        <taxon>Araneae</taxon>
        <taxon>Araneomorphae</taxon>
        <taxon>Entelegynae</taxon>
        <taxon>Araneoidea</taxon>
        <taxon>Araneidae</taxon>
        <taxon>Araneus</taxon>
    </lineage>
</organism>
<dbReference type="AlphaFoldDB" id="A0A4Y2JCQ6"/>
<proteinExistence type="predicted"/>
<reference evidence="2 3" key="1">
    <citation type="journal article" date="2019" name="Sci. Rep.">
        <title>Orb-weaving spider Araneus ventricosus genome elucidates the spidroin gene catalogue.</title>
        <authorList>
            <person name="Kono N."/>
            <person name="Nakamura H."/>
            <person name="Ohtoshi R."/>
            <person name="Moran D.A.P."/>
            <person name="Shinohara A."/>
            <person name="Yoshida Y."/>
            <person name="Fujiwara M."/>
            <person name="Mori M."/>
            <person name="Tomita M."/>
            <person name="Arakawa K."/>
        </authorList>
    </citation>
    <scope>NUCLEOTIDE SEQUENCE [LARGE SCALE GENOMIC DNA]</scope>
</reference>
<comment type="caution">
    <text evidence="2">The sequence shown here is derived from an EMBL/GenBank/DDBJ whole genome shotgun (WGS) entry which is preliminary data.</text>
</comment>
<protein>
    <submittedName>
        <fullName evidence="2">Uncharacterized protein</fullName>
    </submittedName>
</protein>
<gene>
    <name evidence="2" type="ORF">AVEN_97250_1</name>
</gene>
<dbReference type="OrthoDB" id="6467802at2759"/>
<dbReference type="Proteomes" id="UP000499080">
    <property type="component" value="Unassembled WGS sequence"/>
</dbReference>
<feature type="region of interest" description="Disordered" evidence="1">
    <location>
        <begin position="116"/>
        <end position="162"/>
    </location>
</feature>
<evidence type="ECO:0000313" key="2">
    <source>
        <dbReference type="EMBL" id="GBM87665.1"/>
    </source>
</evidence>
<evidence type="ECO:0000256" key="1">
    <source>
        <dbReference type="SAM" id="MobiDB-lite"/>
    </source>
</evidence>